<dbReference type="GO" id="GO:0016653">
    <property type="term" value="F:oxidoreductase activity, acting on NAD(P)H, heme protein as acceptor"/>
    <property type="evidence" value="ECO:0007669"/>
    <property type="project" value="TreeGrafter"/>
</dbReference>
<keyword evidence="5 12" id="KW-1133">Transmembrane helix</keyword>
<dbReference type="InterPro" id="IPR023754">
    <property type="entry name" value="HemeA_Synthase_type2"/>
</dbReference>
<sequence length="200" mass="21975">ELLSTPQAVARVSHYRLAAHLGSAFLLYAGMLLTGLNIVQDAKIASGTFPKAVIETLSNPTLRKFRLCTIGLAGLIFFDLYVSQNFFQVFIQKLAIAVYGEIFFDNPTTVQFDHRVLAMTTLSSIVALWLYSRRLNLPPQARLAINGVLGVGCLQVTLGISTLLYMVPIPLASAHQAGSLTLLTTALYLVHIMRRMPIKL</sequence>
<evidence type="ECO:0000256" key="9">
    <source>
        <dbReference type="ARBA" id="ARBA00023136"/>
    </source>
</evidence>
<dbReference type="EMBL" id="CAJVPV010009220">
    <property type="protein sequence ID" value="CAG8639524.1"/>
    <property type="molecule type" value="Genomic_DNA"/>
</dbReference>
<keyword evidence="8" id="KW-0350">Heme biosynthesis</keyword>
<gene>
    <name evidence="13" type="ORF">AMORRO_LOCUS9456</name>
</gene>
<dbReference type="PANTHER" id="PTHR23289:SF2">
    <property type="entry name" value="CYTOCHROME C OXIDASE ASSEMBLY PROTEIN COX15 HOMOLOG"/>
    <property type="match status" value="1"/>
</dbReference>
<evidence type="ECO:0000256" key="4">
    <source>
        <dbReference type="ARBA" id="ARBA00022723"/>
    </source>
</evidence>
<evidence type="ECO:0000313" key="13">
    <source>
        <dbReference type="EMBL" id="CAG8639524.1"/>
    </source>
</evidence>
<evidence type="ECO:0000256" key="11">
    <source>
        <dbReference type="ARBA" id="ARBA00048044"/>
    </source>
</evidence>
<comment type="cofactor">
    <cofactor evidence="1">
        <name>heme b</name>
        <dbReference type="ChEBI" id="CHEBI:60344"/>
    </cofactor>
</comment>
<comment type="subcellular location">
    <subcellularLocation>
        <location evidence="2">Membrane</location>
        <topology evidence="2">Multi-pass membrane protein</topology>
    </subcellularLocation>
</comment>
<keyword evidence="6" id="KW-0560">Oxidoreductase</keyword>
<feature type="transmembrane region" description="Helical" evidence="12">
    <location>
        <begin position="65"/>
        <end position="82"/>
    </location>
</feature>
<evidence type="ECO:0000256" key="2">
    <source>
        <dbReference type="ARBA" id="ARBA00004141"/>
    </source>
</evidence>
<dbReference type="OrthoDB" id="1726137at2759"/>
<evidence type="ECO:0000313" key="14">
    <source>
        <dbReference type="Proteomes" id="UP000789342"/>
    </source>
</evidence>
<feature type="transmembrane region" description="Helical" evidence="12">
    <location>
        <begin position="143"/>
        <end position="167"/>
    </location>
</feature>
<feature type="transmembrane region" description="Helical" evidence="12">
    <location>
        <begin position="114"/>
        <end position="131"/>
    </location>
</feature>
<evidence type="ECO:0000256" key="1">
    <source>
        <dbReference type="ARBA" id="ARBA00001970"/>
    </source>
</evidence>
<evidence type="ECO:0000256" key="10">
    <source>
        <dbReference type="ARBA" id="ARBA00044501"/>
    </source>
</evidence>
<dbReference type="Pfam" id="PF02628">
    <property type="entry name" value="COX15-CtaA"/>
    <property type="match status" value="2"/>
</dbReference>
<comment type="pathway">
    <text evidence="10">Porphyrin-containing compound metabolism; heme A biosynthesis; heme A from heme O: step 1/1.</text>
</comment>
<reference evidence="13" key="1">
    <citation type="submission" date="2021-06" db="EMBL/GenBank/DDBJ databases">
        <authorList>
            <person name="Kallberg Y."/>
            <person name="Tangrot J."/>
            <person name="Rosling A."/>
        </authorList>
    </citation>
    <scope>NUCLEOTIDE SEQUENCE</scope>
    <source>
        <strain evidence="13">CL551</strain>
    </source>
</reference>
<dbReference type="Proteomes" id="UP000789342">
    <property type="component" value="Unassembled WGS sequence"/>
</dbReference>
<evidence type="ECO:0000256" key="12">
    <source>
        <dbReference type="SAM" id="Phobius"/>
    </source>
</evidence>
<keyword evidence="4" id="KW-0479">Metal-binding</keyword>
<proteinExistence type="predicted"/>
<comment type="catalytic activity">
    <reaction evidence="11">
        <text>Fe(II)-heme o + 2 A + H2O = Fe(II)-heme a + 2 AH2</text>
        <dbReference type="Rhea" id="RHEA:63388"/>
        <dbReference type="ChEBI" id="CHEBI:13193"/>
        <dbReference type="ChEBI" id="CHEBI:15377"/>
        <dbReference type="ChEBI" id="CHEBI:17499"/>
        <dbReference type="ChEBI" id="CHEBI:60530"/>
        <dbReference type="ChEBI" id="CHEBI:61715"/>
        <dbReference type="EC" id="1.17.99.9"/>
    </reaction>
    <physiologicalReaction direction="left-to-right" evidence="11">
        <dbReference type="Rhea" id="RHEA:63389"/>
    </physiologicalReaction>
</comment>
<evidence type="ECO:0000256" key="7">
    <source>
        <dbReference type="ARBA" id="ARBA00023004"/>
    </source>
</evidence>
<evidence type="ECO:0000256" key="3">
    <source>
        <dbReference type="ARBA" id="ARBA00022692"/>
    </source>
</evidence>
<keyword evidence="3 12" id="KW-0812">Transmembrane</keyword>
<evidence type="ECO:0000256" key="8">
    <source>
        <dbReference type="ARBA" id="ARBA00023133"/>
    </source>
</evidence>
<dbReference type="GO" id="GO:0120547">
    <property type="term" value="F:heme A synthase activity"/>
    <property type="evidence" value="ECO:0007669"/>
    <property type="project" value="UniProtKB-EC"/>
</dbReference>
<dbReference type="PANTHER" id="PTHR23289">
    <property type="entry name" value="CYTOCHROME C OXIDASE ASSEMBLY PROTEIN COX15"/>
    <property type="match status" value="1"/>
</dbReference>
<keyword evidence="14" id="KW-1185">Reference proteome</keyword>
<dbReference type="AlphaFoldDB" id="A0A9N9GWG1"/>
<name>A0A9N9GWG1_9GLOM</name>
<dbReference type="InterPro" id="IPR003780">
    <property type="entry name" value="COX15/CtaA_fam"/>
</dbReference>
<evidence type="ECO:0000256" key="6">
    <source>
        <dbReference type="ARBA" id="ARBA00023002"/>
    </source>
</evidence>
<feature type="transmembrane region" description="Helical" evidence="12">
    <location>
        <begin position="20"/>
        <end position="39"/>
    </location>
</feature>
<accession>A0A9N9GWG1</accession>
<dbReference type="GO" id="GO:0046872">
    <property type="term" value="F:metal ion binding"/>
    <property type="evidence" value="ECO:0007669"/>
    <property type="project" value="UniProtKB-KW"/>
</dbReference>
<comment type="caution">
    <text evidence="13">The sequence shown here is derived from an EMBL/GenBank/DDBJ whole genome shotgun (WGS) entry which is preliminary data.</text>
</comment>
<keyword evidence="7" id="KW-0408">Iron</keyword>
<dbReference type="GO" id="GO:0005743">
    <property type="term" value="C:mitochondrial inner membrane"/>
    <property type="evidence" value="ECO:0007669"/>
    <property type="project" value="TreeGrafter"/>
</dbReference>
<organism evidence="13 14">
    <name type="scientific">Acaulospora morrowiae</name>
    <dbReference type="NCBI Taxonomy" id="94023"/>
    <lineage>
        <taxon>Eukaryota</taxon>
        <taxon>Fungi</taxon>
        <taxon>Fungi incertae sedis</taxon>
        <taxon>Mucoromycota</taxon>
        <taxon>Glomeromycotina</taxon>
        <taxon>Glomeromycetes</taxon>
        <taxon>Diversisporales</taxon>
        <taxon>Acaulosporaceae</taxon>
        <taxon>Acaulospora</taxon>
    </lineage>
</organism>
<feature type="transmembrane region" description="Helical" evidence="12">
    <location>
        <begin position="173"/>
        <end position="190"/>
    </location>
</feature>
<protein>
    <submittedName>
        <fullName evidence="13">14332_t:CDS:1</fullName>
    </submittedName>
</protein>
<dbReference type="GO" id="GO:0006784">
    <property type="term" value="P:heme A biosynthetic process"/>
    <property type="evidence" value="ECO:0007669"/>
    <property type="project" value="InterPro"/>
</dbReference>
<feature type="non-terminal residue" evidence="13">
    <location>
        <position position="200"/>
    </location>
</feature>
<keyword evidence="9 12" id="KW-0472">Membrane</keyword>
<evidence type="ECO:0000256" key="5">
    <source>
        <dbReference type="ARBA" id="ARBA00022989"/>
    </source>
</evidence>